<sequence length="373" mass="43993">MKVLLVDDEQLAIDVLEILLGKLEGIEIVGKYTDPQIAFQELGKVEVDALFLDMEMGGIHGLQFAEKLMTSFPCIDVVFVTAYPQFAMEAFEVNAIDYLLKPVNIERLTKAVSKIRERKKLYEGMKQKLEVEECPLFIRSMGAFHLLDSSLNEVKWRTKKSKELFAYLWHHRGDAIHRARIIEDLWPGLPDDRAATLLHTTVYQVRKKIKEMGINNPIKLMNEQYMLNVDVPSDYGLLKEILQSTQKTEKNIEKIMGLYQGHYVEEEDYHWALHEQSTLKRFLLNYFEEYISSEKKNKDSFYMIEHCLDKMIELEPYSENYIILLLRHYGETHNKQRMVAYFQVFKKMWIDELGLDLPQEIVTLYNEYIILDW</sequence>
<evidence type="ECO:0000313" key="8">
    <source>
        <dbReference type="EMBL" id="MBE1556630.1"/>
    </source>
</evidence>
<dbReference type="RefSeq" id="WP_192600259.1">
    <property type="nucleotide sequence ID" value="NZ_JADBEL010000031.1"/>
</dbReference>
<reference evidence="8" key="1">
    <citation type="submission" date="2020-10" db="EMBL/GenBank/DDBJ databases">
        <title>Genomic Encyclopedia of Type Strains, Phase IV (KMG-IV): sequencing the most valuable type-strain genomes for metagenomic binning, comparative biology and taxonomic classification.</title>
        <authorList>
            <person name="Goeker M."/>
        </authorList>
    </citation>
    <scope>NUCLEOTIDE SEQUENCE</scope>
    <source>
        <strain evidence="8">DSM 13886</strain>
    </source>
</reference>
<dbReference type="InterPro" id="IPR011006">
    <property type="entry name" value="CheY-like_superfamily"/>
</dbReference>
<keyword evidence="4" id="KW-0238">DNA-binding</keyword>
<dbReference type="EMBL" id="JADBEL010000031">
    <property type="protein sequence ID" value="MBE1556630.1"/>
    <property type="molecule type" value="Genomic_DNA"/>
</dbReference>
<dbReference type="PANTHER" id="PTHR35807">
    <property type="entry name" value="TRANSCRIPTIONAL REGULATOR REDD-RELATED"/>
    <property type="match status" value="1"/>
</dbReference>
<dbReference type="GO" id="GO:0006355">
    <property type="term" value="P:regulation of DNA-templated transcription"/>
    <property type="evidence" value="ECO:0007669"/>
    <property type="project" value="InterPro"/>
</dbReference>
<keyword evidence="2" id="KW-0902">Two-component regulatory system</keyword>
<dbReference type="SUPFAM" id="SSF52172">
    <property type="entry name" value="CheY-like"/>
    <property type="match status" value="1"/>
</dbReference>
<dbReference type="InterPro" id="IPR036388">
    <property type="entry name" value="WH-like_DNA-bd_sf"/>
</dbReference>
<gene>
    <name evidence="8" type="ORF">H4683_003755</name>
</gene>
<evidence type="ECO:0000259" key="7">
    <source>
        <dbReference type="PROSITE" id="PS50110"/>
    </source>
</evidence>
<dbReference type="Gene3D" id="3.40.50.2300">
    <property type="match status" value="1"/>
</dbReference>
<evidence type="ECO:0000256" key="6">
    <source>
        <dbReference type="PROSITE-ProRule" id="PRU00169"/>
    </source>
</evidence>
<dbReference type="SMART" id="SM00448">
    <property type="entry name" value="REC"/>
    <property type="match status" value="1"/>
</dbReference>
<proteinExistence type="inferred from homology"/>
<dbReference type="GO" id="GO:0003677">
    <property type="term" value="F:DNA binding"/>
    <property type="evidence" value="ECO:0007669"/>
    <property type="project" value="UniProtKB-KW"/>
</dbReference>
<dbReference type="Gene3D" id="1.10.10.10">
    <property type="entry name" value="Winged helix-like DNA-binding domain superfamily/Winged helix DNA-binding domain"/>
    <property type="match status" value="1"/>
</dbReference>
<name>A0A927MLM2_9BACL</name>
<dbReference type="AlphaFoldDB" id="A0A927MLM2"/>
<keyword evidence="5" id="KW-0804">Transcription</keyword>
<comment type="caution">
    <text evidence="8">The sequence shown here is derived from an EMBL/GenBank/DDBJ whole genome shotgun (WGS) entry which is preliminary data.</text>
</comment>
<dbReference type="Proteomes" id="UP000658225">
    <property type="component" value="Unassembled WGS sequence"/>
</dbReference>
<keyword evidence="9" id="KW-1185">Reference proteome</keyword>
<feature type="domain" description="Response regulatory" evidence="7">
    <location>
        <begin position="2"/>
        <end position="116"/>
    </location>
</feature>
<feature type="modified residue" description="4-aspartylphosphate" evidence="6">
    <location>
        <position position="53"/>
    </location>
</feature>
<dbReference type="InterPro" id="IPR001789">
    <property type="entry name" value="Sig_transdc_resp-reg_receiver"/>
</dbReference>
<protein>
    <submittedName>
        <fullName evidence="8">Two-component SAPR family response regulator</fullName>
    </submittedName>
</protein>
<keyword evidence="3" id="KW-0805">Transcription regulation</keyword>
<accession>A0A927MLM2</accession>
<dbReference type="InterPro" id="IPR051677">
    <property type="entry name" value="AfsR-DnrI-RedD_regulator"/>
</dbReference>
<evidence type="ECO:0000256" key="1">
    <source>
        <dbReference type="ARBA" id="ARBA00005820"/>
    </source>
</evidence>
<evidence type="ECO:0000256" key="5">
    <source>
        <dbReference type="ARBA" id="ARBA00023163"/>
    </source>
</evidence>
<dbReference type="Pfam" id="PF00072">
    <property type="entry name" value="Response_reg"/>
    <property type="match status" value="1"/>
</dbReference>
<evidence type="ECO:0000256" key="2">
    <source>
        <dbReference type="ARBA" id="ARBA00023012"/>
    </source>
</evidence>
<comment type="similarity">
    <text evidence="1">Belongs to the AfsR/DnrI/RedD regulatory family.</text>
</comment>
<dbReference type="InterPro" id="IPR016032">
    <property type="entry name" value="Sig_transdc_resp-reg_C-effctor"/>
</dbReference>
<keyword evidence="6" id="KW-0597">Phosphoprotein</keyword>
<evidence type="ECO:0000256" key="4">
    <source>
        <dbReference type="ARBA" id="ARBA00023125"/>
    </source>
</evidence>
<evidence type="ECO:0000256" key="3">
    <source>
        <dbReference type="ARBA" id="ARBA00023015"/>
    </source>
</evidence>
<dbReference type="Gene3D" id="1.25.40.10">
    <property type="entry name" value="Tetratricopeptide repeat domain"/>
    <property type="match status" value="1"/>
</dbReference>
<dbReference type="InterPro" id="IPR001867">
    <property type="entry name" value="OmpR/PhoB-type_DNA-bd"/>
</dbReference>
<dbReference type="GO" id="GO:0000160">
    <property type="term" value="P:phosphorelay signal transduction system"/>
    <property type="evidence" value="ECO:0007669"/>
    <property type="project" value="UniProtKB-KW"/>
</dbReference>
<dbReference type="SUPFAM" id="SSF46894">
    <property type="entry name" value="C-terminal effector domain of the bipartite response regulators"/>
    <property type="match status" value="1"/>
</dbReference>
<dbReference type="PROSITE" id="PS50110">
    <property type="entry name" value="RESPONSE_REGULATORY"/>
    <property type="match status" value="1"/>
</dbReference>
<dbReference type="InterPro" id="IPR005158">
    <property type="entry name" value="BTAD"/>
</dbReference>
<organism evidence="8 9">
    <name type="scientific">Sporosarcina limicola</name>
    <dbReference type="NCBI Taxonomy" id="34101"/>
    <lineage>
        <taxon>Bacteria</taxon>
        <taxon>Bacillati</taxon>
        <taxon>Bacillota</taxon>
        <taxon>Bacilli</taxon>
        <taxon>Bacillales</taxon>
        <taxon>Caryophanaceae</taxon>
        <taxon>Sporosarcina</taxon>
    </lineage>
</organism>
<dbReference type="Pfam" id="PF03704">
    <property type="entry name" value="BTAD"/>
    <property type="match status" value="1"/>
</dbReference>
<dbReference type="Pfam" id="PF00486">
    <property type="entry name" value="Trans_reg_C"/>
    <property type="match status" value="1"/>
</dbReference>
<evidence type="ECO:0000313" key="9">
    <source>
        <dbReference type="Proteomes" id="UP000658225"/>
    </source>
</evidence>
<dbReference type="InterPro" id="IPR011990">
    <property type="entry name" value="TPR-like_helical_dom_sf"/>
</dbReference>